<dbReference type="EMBL" id="WIUZ02000038">
    <property type="protein sequence ID" value="KAF9777437.1"/>
    <property type="molecule type" value="Genomic_DNA"/>
</dbReference>
<gene>
    <name evidence="1" type="ORF">BJ322DRAFT_574040</name>
</gene>
<proteinExistence type="predicted"/>
<accession>A0A9P6L132</accession>
<sequence>MASQWGSARRRLEGMHKDIISDGSHQSPRGVELGPYTLQVRGDKICKLNRRDPSATRLNNLRAPSPLRKTLRNLRNAVNSRTVLPSLTLGQTITFVTTVRPSGGLFGPWPKTPSFSRRGWLWIILRILDLVTTSFLTSPPTTTSSVTFSSLLDLLRSGVFCQGFMMASLSINLPSVVDFRSGEEAFGAFLALQGRRIQGESPLEARVLRSGR</sequence>
<organism evidence="1 2">
    <name type="scientific">Thelephora terrestris</name>
    <dbReference type="NCBI Taxonomy" id="56493"/>
    <lineage>
        <taxon>Eukaryota</taxon>
        <taxon>Fungi</taxon>
        <taxon>Dikarya</taxon>
        <taxon>Basidiomycota</taxon>
        <taxon>Agaricomycotina</taxon>
        <taxon>Agaricomycetes</taxon>
        <taxon>Thelephorales</taxon>
        <taxon>Thelephoraceae</taxon>
        <taxon>Thelephora</taxon>
    </lineage>
</organism>
<comment type="caution">
    <text evidence="1">The sequence shown here is derived from an EMBL/GenBank/DDBJ whole genome shotgun (WGS) entry which is preliminary data.</text>
</comment>
<reference evidence="1" key="1">
    <citation type="journal article" date="2020" name="Nat. Commun.">
        <title>Large-scale genome sequencing of mycorrhizal fungi provides insights into the early evolution of symbiotic traits.</title>
        <authorList>
            <person name="Miyauchi S."/>
            <person name="Kiss E."/>
            <person name="Kuo A."/>
            <person name="Drula E."/>
            <person name="Kohler A."/>
            <person name="Sanchez-Garcia M."/>
            <person name="Morin E."/>
            <person name="Andreopoulos B."/>
            <person name="Barry K.W."/>
            <person name="Bonito G."/>
            <person name="Buee M."/>
            <person name="Carver A."/>
            <person name="Chen C."/>
            <person name="Cichocki N."/>
            <person name="Clum A."/>
            <person name="Culley D."/>
            <person name="Crous P.W."/>
            <person name="Fauchery L."/>
            <person name="Girlanda M."/>
            <person name="Hayes R.D."/>
            <person name="Keri Z."/>
            <person name="LaButti K."/>
            <person name="Lipzen A."/>
            <person name="Lombard V."/>
            <person name="Magnuson J."/>
            <person name="Maillard F."/>
            <person name="Murat C."/>
            <person name="Nolan M."/>
            <person name="Ohm R.A."/>
            <person name="Pangilinan J."/>
            <person name="Pereira M.F."/>
            <person name="Perotto S."/>
            <person name="Peter M."/>
            <person name="Pfister S."/>
            <person name="Riley R."/>
            <person name="Sitrit Y."/>
            <person name="Stielow J.B."/>
            <person name="Szollosi G."/>
            <person name="Zifcakova L."/>
            <person name="Stursova M."/>
            <person name="Spatafora J.W."/>
            <person name="Tedersoo L."/>
            <person name="Vaario L.M."/>
            <person name="Yamada A."/>
            <person name="Yan M."/>
            <person name="Wang P."/>
            <person name="Xu J."/>
            <person name="Bruns T."/>
            <person name="Baldrian P."/>
            <person name="Vilgalys R."/>
            <person name="Dunand C."/>
            <person name="Henrissat B."/>
            <person name="Grigoriev I.V."/>
            <person name="Hibbett D."/>
            <person name="Nagy L.G."/>
            <person name="Martin F.M."/>
        </authorList>
    </citation>
    <scope>NUCLEOTIDE SEQUENCE</scope>
    <source>
        <strain evidence="1">UH-Tt-Lm1</strain>
    </source>
</reference>
<evidence type="ECO:0000313" key="1">
    <source>
        <dbReference type="EMBL" id="KAF9777437.1"/>
    </source>
</evidence>
<protein>
    <submittedName>
        <fullName evidence="1">Uncharacterized protein</fullName>
    </submittedName>
</protein>
<dbReference type="Proteomes" id="UP000736335">
    <property type="component" value="Unassembled WGS sequence"/>
</dbReference>
<evidence type="ECO:0000313" key="2">
    <source>
        <dbReference type="Proteomes" id="UP000736335"/>
    </source>
</evidence>
<dbReference type="AlphaFoldDB" id="A0A9P6L132"/>
<keyword evidence="2" id="KW-1185">Reference proteome</keyword>
<reference evidence="1" key="2">
    <citation type="submission" date="2020-11" db="EMBL/GenBank/DDBJ databases">
        <authorList>
            <consortium name="DOE Joint Genome Institute"/>
            <person name="Kuo A."/>
            <person name="Miyauchi S."/>
            <person name="Kiss E."/>
            <person name="Drula E."/>
            <person name="Kohler A."/>
            <person name="Sanchez-Garcia M."/>
            <person name="Andreopoulos B."/>
            <person name="Barry K.W."/>
            <person name="Bonito G."/>
            <person name="Buee M."/>
            <person name="Carver A."/>
            <person name="Chen C."/>
            <person name="Cichocki N."/>
            <person name="Clum A."/>
            <person name="Culley D."/>
            <person name="Crous P.W."/>
            <person name="Fauchery L."/>
            <person name="Girlanda M."/>
            <person name="Hayes R."/>
            <person name="Keri Z."/>
            <person name="Labutti K."/>
            <person name="Lipzen A."/>
            <person name="Lombard V."/>
            <person name="Magnuson J."/>
            <person name="Maillard F."/>
            <person name="Morin E."/>
            <person name="Murat C."/>
            <person name="Nolan M."/>
            <person name="Ohm R."/>
            <person name="Pangilinan J."/>
            <person name="Pereira M."/>
            <person name="Perotto S."/>
            <person name="Peter M."/>
            <person name="Riley R."/>
            <person name="Sitrit Y."/>
            <person name="Stielow B."/>
            <person name="Szollosi G."/>
            <person name="Zifcakova L."/>
            <person name="Stursova M."/>
            <person name="Spatafora J.W."/>
            <person name="Tedersoo L."/>
            <person name="Vaario L.-M."/>
            <person name="Yamada A."/>
            <person name="Yan M."/>
            <person name="Wang P."/>
            <person name="Xu J."/>
            <person name="Bruns T."/>
            <person name="Baldrian P."/>
            <person name="Vilgalys R."/>
            <person name="Henrissat B."/>
            <person name="Grigoriev I.V."/>
            <person name="Hibbett D."/>
            <person name="Nagy L.G."/>
            <person name="Martin F.M."/>
        </authorList>
    </citation>
    <scope>NUCLEOTIDE SEQUENCE</scope>
    <source>
        <strain evidence="1">UH-Tt-Lm1</strain>
    </source>
</reference>
<name>A0A9P6L132_9AGAM</name>